<dbReference type="Pfam" id="PF00226">
    <property type="entry name" value="DnaJ"/>
    <property type="match status" value="1"/>
</dbReference>
<evidence type="ECO:0000256" key="5">
    <source>
        <dbReference type="ARBA" id="ARBA00023186"/>
    </source>
</evidence>
<sequence>MVKETGYYDLLGVRPSASSEEIRRAFRRLALKYHPDKNPSAGEKFKQISKAYEVLHDSRKREIYDRGGEDALSRNRTGCRNAFDSPLDIFNLFFGGRGGRGHHQADRKGKSVAHHLPVSLDDLYNGATRKLSLQKNAICAKCKGSGAKQGSITQCPKCQGCGVEIHFLTHIPGVMSQIQTACSECNGKGEYIRLRDLCQVCSGRKIIREKKILTVHIDKGMKSGQKIIFHEEGDQAPGLQPGDIIIVLEQKVHPVFQRKGHDLVMKMEIQLADALCGCRQSVKTLDNRALLVTTQPGEVIKPGDVKCIPNEGMPIYRNQYEKGNLIVQFQVKFPENGWLDAEQLTQLQGLFPSREEPIITEDMEEVSLAEYNPYEEQKRRGRQEVYEEDEAEHLQQVQCQTS</sequence>
<dbReference type="GO" id="GO:0051082">
    <property type="term" value="F:unfolded protein binding"/>
    <property type="evidence" value="ECO:0007669"/>
    <property type="project" value="InterPro"/>
</dbReference>
<name>A0A974C4F6_XENLA</name>
<keyword evidence="2" id="KW-0677">Repeat</keyword>
<dbReference type="Proteomes" id="UP000694892">
    <property type="component" value="Chromosome 8S"/>
</dbReference>
<evidence type="ECO:0000259" key="9">
    <source>
        <dbReference type="PROSITE" id="PS50076"/>
    </source>
</evidence>
<dbReference type="SUPFAM" id="SSF49493">
    <property type="entry name" value="HSP40/DnaJ peptide-binding domain"/>
    <property type="match status" value="2"/>
</dbReference>
<evidence type="ECO:0000313" key="11">
    <source>
        <dbReference type="EMBL" id="OCT66524.1"/>
    </source>
</evidence>
<dbReference type="InterPro" id="IPR001305">
    <property type="entry name" value="HSP_DnaJ_Cys-rich_dom"/>
</dbReference>
<dbReference type="SUPFAM" id="SSF46565">
    <property type="entry name" value="Chaperone J-domain"/>
    <property type="match status" value="1"/>
</dbReference>
<dbReference type="Gene3D" id="1.10.287.110">
    <property type="entry name" value="DnaJ domain"/>
    <property type="match status" value="1"/>
</dbReference>
<dbReference type="GO" id="GO:0030544">
    <property type="term" value="F:Hsp70 protein binding"/>
    <property type="evidence" value="ECO:0007669"/>
    <property type="project" value="InterPro"/>
</dbReference>
<dbReference type="CDD" id="cd10719">
    <property type="entry name" value="DnaJ_zf"/>
    <property type="match status" value="1"/>
</dbReference>
<keyword evidence="6" id="KW-0449">Lipoprotein</keyword>
<dbReference type="AlphaFoldDB" id="A0A974C4F6"/>
<gene>
    <name evidence="11" type="ORF">XELAEV_18042774mg</name>
</gene>
<dbReference type="SUPFAM" id="SSF57938">
    <property type="entry name" value="DnaJ/Hsp40 cysteine-rich domain"/>
    <property type="match status" value="1"/>
</dbReference>
<evidence type="ECO:0000256" key="6">
    <source>
        <dbReference type="ARBA" id="ARBA00023289"/>
    </source>
</evidence>
<dbReference type="PROSITE" id="PS00636">
    <property type="entry name" value="DNAJ_1"/>
    <property type="match status" value="1"/>
</dbReference>
<evidence type="ECO:0000256" key="8">
    <source>
        <dbReference type="SAM" id="MobiDB-lite"/>
    </source>
</evidence>
<accession>A0A974C4F6</accession>
<keyword evidence="6" id="KW-0636">Prenylation</keyword>
<feature type="domain" description="J" evidence="9">
    <location>
        <begin position="6"/>
        <end position="68"/>
    </location>
</feature>
<evidence type="ECO:0000256" key="1">
    <source>
        <dbReference type="ARBA" id="ARBA00022723"/>
    </source>
</evidence>
<evidence type="ECO:0000313" key="12">
    <source>
        <dbReference type="Proteomes" id="UP000694892"/>
    </source>
</evidence>
<keyword evidence="4 7" id="KW-0862">Zinc</keyword>
<dbReference type="OMA" id="KNAICAK"/>
<feature type="region of interest" description="Disordered" evidence="8">
    <location>
        <begin position="366"/>
        <end position="402"/>
    </location>
</feature>
<proteinExistence type="inferred from homology"/>
<dbReference type="GO" id="GO:0008270">
    <property type="term" value="F:zinc ion binding"/>
    <property type="evidence" value="ECO:0007669"/>
    <property type="project" value="UniProtKB-KW"/>
</dbReference>
<feature type="zinc finger region" description="CR-type" evidence="7">
    <location>
        <begin position="126"/>
        <end position="210"/>
    </location>
</feature>
<dbReference type="InterPro" id="IPR008971">
    <property type="entry name" value="HSP40/DnaJ_pept-bd"/>
</dbReference>
<dbReference type="PANTHER" id="PTHR43888">
    <property type="entry name" value="DNAJ-LIKE-2, ISOFORM A-RELATED"/>
    <property type="match status" value="1"/>
</dbReference>
<keyword evidence="1 7" id="KW-0479">Metal-binding</keyword>
<dbReference type="InterPro" id="IPR036410">
    <property type="entry name" value="HSP_DnaJ_Cys-rich_dom_sf"/>
</dbReference>
<dbReference type="GO" id="GO:0009408">
    <property type="term" value="P:response to heat"/>
    <property type="evidence" value="ECO:0007669"/>
    <property type="project" value="InterPro"/>
</dbReference>
<dbReference type="InterPro" id="IPR018253">
    <property type="entry name" value="DnaJ_domain_CS"/>
</dbReference>
<dbReference type="FunFam" id="2.60.260.20:FF:000003">
    <property type="entry name" value="DnaJ subfamily A member 2"/>
    <property type="match status" value="1"/>
</dbReference>
<dbReference type="InterPro" id="IPR002939">
    <property type="entry name" value="DnaJ_C"/>
</dbReference>
<dbReference type="CDD" id="cd06257">
    <property type="entry name" value="DnaJ"/>
    <property type="match status" value="1"/>
</dbReference>
<evidence type="ECO:0000256" key="3">
    <source>
        <dbReference type="ARBA" id="ARBA00022771"/>
    </source>
</evidence>
<dbReference type="InterPro" id="IPR036869">
    <property type="entry name" value="J_dom_sf"/>
</dbReference>
<dbReference type="Gene3D" id="2.60.260.20">
    <property type="entry name" value="Urease metallochaperone UreE, N-terminal domain"/>
    <property type="match status" value="2"/>
</dbReference>
<evidence type="ECO:0000256" key="4">
    <source>
        <dbReference type="ARBA" id="ARBA00022833"/>
    </source>
</evidence>
<dbReference type="Pfam" id="PF00684">
    <property type="entry name" value="DnaJ_CXXCXGXG"/>
    <property type="match status" value="1"/>
</dbReference>
<feature type="domain" description="CR-type" evidence="10">
    <location>
        <begin position="126"/>
        <end position="210"/>
    </location>
</feature>
<reference evidence="12" key="1">
    <citation type="journal article" date="2016" name="Nature">
        <title>Genome evolution in the allotetraploid frog Xenopus laevis.</title>
        <authorList>
            <person name="Session A.M."/>
            <person name="Uno Y."/>
            <person name="Kwon T."/>
            <person name="Chapman J.A."/>
            <person name="Toyoda A."/>
            <person name="Takahashi S."/>
            <person name="Fukui A."/>
            <person name="Hikosaka A."/>
            <person name="Suzuki A."/>
            <person name="Kondo M."/>
            <person name="van Heeringen S.J."/>
            <person name="Quigley I."/>
            <person name="Heinz S."/>
            <person name="Ogino H."/>
            <person name="Ochi H."/>
            <person name="Hellsten U."/>
            <person name="Lyons J.B."/>
            <person name="Simakov O."/>
            <person name="Putnam N."/>
            <person name="Stites J."/>
            <person name="Kuroki Y."/>
            <person name="Tanaka T."/>
            <person name="Michiue T."/>
            <person name="Watanabe M."/>
            <person name="Bogdanovic O."/>
            <person name="Lister R."/>
            <person name="Georgiou G."/>
            <person name="Paranjpe S.S."/>
            <person name="van Kruijsbergen I."/>
            <person name="Shu S."/>
            <person name="Carlson J."/>
            <person name="Kinoshita T."/>
            <person name="Ohta Y."/>
            <person name="Mawaribuchi S."/>
            <person name="Jenkins J."/>
            <person name="Grimwood J."/>
            <person name="Schmutz J."/>
            <person name="Mitros T."/>
            <person name="Mozaffari S.V."/>
            <person name="Suzuki Y."/>
            <person name="Haramoto Y."/>
            <person name="Yamamoto T.S."/>
            <person name="Takagi C."/>
            <person name="Heald R."/>
            <person name="Miller K."/>
            <person name="Haudenschild C."/>
            <person name="Kitzman J."/>
            <person name="Nakayama T."/>
            <person name="Izutsu Y."/>
            <person name="Robert J."/>
            <person name="Fortriede J."/>
            <person name="Burns K."/>
            <person name="Lotay V."/>
            <person name="Karimi K."/>
            <person name="Yasuoka Y."/>
            <person name="Dichmann D.S."/>
            <person name="Flajnik M.F."/>
            <person name="Houston D.W."/>
            <person name="Shendure J."/>
            <person name="DuPasquier L."/>
            <person name="Vize P.D."/>
            <person name="Zorn A.M."/>
            <person name="Ito M."/>
            <person name="Marcotte E.M."/>
            <person name="Wallingford J.B."/>
            <person name="Ito Y."/>
            <person name="Asashima M."/>
            <person name="Ueno N."/>
            <person name="Matsuda Y."/>
            <person name="Veenstra G.J."/>
            <person name="Fujiyama A."/>
            <person name="Harland R.M."/>
            <person name="Taira M."/>
            <person name="Rokhsar D.S."/>
        </authorList>
    </citation>
    <scope>NUCLEOTIDE SEQUENCE [LARGE SCALE GENOMIC DNA]</scope>
    <source>
        <strain evidence="12">J</strain>
    </source>
</reference>
<organism evidence="11 12">
    <name type="scientific">Xenopus laevis</name>
    <name type="common">African clawed frog</name>
    <dbReference type="NCBI Taxonomy" id="8355"/>
    <lineage>
        <taxon>Eukaryota</taxon>
        <taxon>Metazoa</taxon>
        <taxon>Chordata</taxon>
        <taxon>Craniata</taxon>
        <taxon>Vertebrata</taxon>
        <taxon>Euteleostomi</taxon>
        <taxon>Amphibia</taxon>
        <taxon>Batrachia</taxon>
        <taxon>Anura</taxon>
        <taxon>Pipoidea</taxon>
        <taxon>Pipidae</taxon>
        <taxon>Xenopodinae</taxon>
        <taxon>Xenopus</taxon>
        <taxon>Xenopus</taxon>
    </lineage>
</organism>
<dbReference type="SMART" id="SM00271">
    <property type="entry name" value="DnaJ"/>
    <property type="match status" value="1"/>
</dbReference>
<dbReference type="InterPro" id="IPR044713">
    <property type="entry name" value="DNJA1/2-like"/>
</dbReference>
<dbReference type="HAMAP" id="MF_01152">
    <property type="entry name" value="DnaJ"/>
    <property type="match status" value="1"/>
</dbReference>
<dbReference type="InterPro" id="IPR001623">
    <property type="entry name" value="DnaJ_domain"/>
</dbReference>
<dbReference type="Gene3D" id="2.10.230.10">
    <property type="entry name" value="Heat shock protein DnaJ, cysteine-rich domain"/>
    <property type="match status" value="1"/>
</dbReference>
<protein>
    <submittedName>
        <fullName evidence="11">Uncharacterized protein</fullName>
    </submittedName>
</protein>
<evidence type="ECO:0000256" key="2">
    <source>
        <dbReference type="ARBA" id="ARBA00022737"/>
    </source>
</evidence>
<dbReference type="CDD" id="cd10747">
    <property type="entry name" value="DnaJ_C"/>
    <property type="match status" value="1"/>
</dbReference>
<dbReference type="GO" id="GO:0005524">
    <property type="term" value="F:ATP binding"/>
    <property type="evidence" value="ECO:0007669"/>
    <property type="project" value="InterPro"/>
</dbReference>
<dbReference type="InterPro" id="IPR012724">
    <property type="entry name" value="DnaJ"/>
</dbReference>
<dbReference type="GO" id="GO:0006457">
    <property type="term" value="P:protein folding"/>
    <property type="evidence" value="ECO:0007669"/>
    <property type="project" value="InterPro"/>
</dbReference>
<feature type="compositionally biased region" description="Basic and acidic residues" evidence="8">
    <location>
        <begin position="375"/>
        <end position="385"/>
    </location>
</feature>
<dbReference type="FunFam" id="1.10.287.110:FF:000220">
    <property type="entry name" value="DnaJ (Hsp40) homolog, subfamily A, member 4"/>
    <property type="match status" value="1"/>
</dbReference>
<dbReference type="EMBL" id="CM004481">
    <property type="protein sequence ID" value="OCT66524.1"/>
    <property type="molecule type" value="Genomic_DNA"/>
</dbReference>
<keyword evidence="5" id="KW-0143">Chaperone</keyword>
<dbReference type="Pfam" id="PF01556">
    <property type="entry name" value="DnaJ_C"/>
    <property type="match status" value="1"/>
</dbReference>
<evidence type="ECO:0000259" key="10">
    <source>
        <dbReference type="PROSITE" id="PS51188"/>
    </source>
</evidence>
<keyword evidence="3 7" id="KW-0863">Zinc-finger</keyword>
<evidence type="ECO:0000256" key="7">
    <source>
        <dbReference type="PROSITE-ProRule" id="PRU00546"/>
    </source>
</evidence>
<dbReference type="PROSITE" id="PS50076">
    <property type="entry name" value="DNAJ_2"/>
    <property type="match status" value="1"/>
</dbReference>
<dbReference type="PRINTS" id="PR00625">
    <property type="entry name" value="JDOMAIN"/>
</dbReference>
<dbReference type="FunFam" id="2.10.230.10:FF:000001">
    <property type="entry name" value="DnaJ subfamily A member 2"/>
    <property type="match status" value="1"/>
</dbReference>
<dbReference type="PROSITE" id="PS51188">
    <property type="entry name" value="ZF_CR"/>
    <property type="match status" value="1"/>
</dbReference>